<dbReference type="RefSeq" id="WP_255308589.1">
    <property type="nucleotide sequence ID" value="NZ_BEWL01000010.1"/>
</dbReference>
<name>A0ABQ5X3E3_9PROT</name>
<protein>
    <submittedName>
        <fullName evidence="1">Uncharacterized protein</fullName>
    </submittedName>
</protein>
<reference evidence="2" key="1">
    <citation type="journal article" date="2019" name="Int. J. Syst. Evol. Microbiol.">
        <title>The Global Catalogue of Microorganisms (GCM) 10K type strain sequencing project: providing services to taxonomists for standard genome sequencing and annotation.</title>
        <authorList>
            <consortium name="The Broad Institute Genomics Platform"/>
            <consortium name="The Broad Institute Genome Sequencing Center for Infectious Disease"/>
            <person name="Wu L."/>
            <person name="Ma J."/>
        </authorList>
    </citation>
    <scope>NUCLEOTIDE SEQUENCE [LARGE SCALE GENOMIC DNA]</scope>
    <source>
        <strain evidence="2">NBRC 3250</strain>
    </source>
</reference>
<evidence type="ECO:0000313" key="2">
    <source>
        <dbReference type="Proteomes" id="UP001156672"/>
    </source>
</evidence>
<gene>
    <name evidence="1" type="ORF">GCM10007866_18120</name>
</gene>
<sequence length="44" mass="4695">MKLKIMHVVGRLLGIPFKVDGIPYGARSAVDQGIDAGEDKVDLA</sequence>
<proteinExistence type="predicted"/>
<evidence type="ECO:0000313" key="1">
    <source>
        <dbReference type="EMBL" id="GLQ69361.1"/>
    </source>
</evidence>
<accession>A0ABQ5X3E3</accession>
<dbReference type="EMBL" id="BSNW01000017">
    <property type="protein sequence ID" value="GLQ69361.1"/>
    <property type="molecule type" value="Genomic_DNA"/>
</dbReference>
<comment type="caution">
    <text evidence="1">The sequence shown here is derived from an EMBL/GenBank/DDBJ whole genome shotgun (WGS) entry which is preliminary data.</text>
</comment>
<organism evidence="1 2">
    <name type="scientific">Gluconobacter albidus</name>
    <dbReference type="NCBI Taxonomy" id="318683"/>
    <lineage>
        <taxon>Bacteria</taxon>
        <taxon>Pseudomonadati</taxon>
        <taxon>Pseudomonadota</taxon>
        <taxon>Alphaproteobacteria</taxon>
        <taxon>Acetobacterales</taxon>
        <taxon>Acetobacteraceae</taxon>
        <taxon>Gluconobacter</taxon>
    </lineage>
</organism>
<keyword evidence="2" id="KW-1185">Reference proteome</keyword>
<dbReference type="Proteomes" id="UP001156672">
    <property type="component" value="Unassembled WGS sequence"/>
</dbReference>